<sequence>MRSTMSKNPALQRRDRPWVGSVLSLLLGPVDLPPLDDVRAALVRVAAENPHARLGWQLDRVAMRWVPGEPTDAMVTEGEPWPEGTDLGDVVDALVADADDQMPLQFVRFPNHLGMVVCHALSDGRSNGAIMEAVAAAASTGDYAPIASHPSGRMPMLSAAWATFGRDPKRFRAAFADRPDRSGPPTAGVMVPWQPSRKTLYASLDGALRDETVATVKATAGKVSNFAVVAIAVIRALQGAGVEVSPVSNVVVDLRTYLDGEWINGNFLGALPIRIDEDTTILEVSQRIRSGMRSARPLAGALLSSARTGSRRHRPTIPTSVDPTAPAVVAFSDVGMRTNIPFSDAGNPVYASSNEPDGPNGVTIVALHTKDASLLSVSFHDNVIDAGRVDAALKALTHDFRRLVFGEEAS</sequence>
<dbReference type="KEGG" id="gji:H1R19_13835"/>
<gene>
    <name evidence="1" type="ORF">H1R19_13835</name>
</gene>
<keyword evidence="2" id="KW-1185">Reference proteome</keyword>
<accession>A0A7D7R889</accession>
<name>A0A7D7R889_9ACTN</name>
<dbReference type="SUPFAM" id="SSF52777">
    <property type="entry name" value="CoA-dependent acyltransferases"/>
    <property type="match status" value="1"/>
</dbReference>
<dbReference type="EMBL" id="CP059491">
    <property type="protein sequence ID" value="QMT00030.1"/>
    <property type="molecule type" value="Genomic_DNA"/>
</dbReference>
<organism evidence="1 2">
    <name type="scientific">Gordonia jinghuaiqii</name>
    <dbReference type="NCBI Taxonomy" id="2758710"/>
    <lineage>
        <taxon>Bacteria</taxon>
        <taxon>Bacillati</taxon>
        <taxon>Actinomycetota</taxon>
        <taxon>Actinomycetes</taxon>
        <taxon>Mycobacteriales</taxon>
        <taxon>Gordoniaceae</taxon>
        <taxon>Gordonia</taxon>
    </lineage>
</organism>
<dbReference type="Proteomes" id="UP000515663">
    <property type="component" value="Chromosome"/>
</dbReference>
<proteinExistence type="predicted"/>
<reference evidence="2" key="1">
    <citation type="submission" date="2020-07" db="EMBL/GenBank/DDBJ databases">
        <title>novel species isolated from the respiratory tract of Marmot.</title>
        <authorList>
            <person name="Zhang G."/>
        </authorList>
    </citation>
    <scope>NUCLEOTIDE SEQUENCE [LARGE SCALE GENOMIC DNA]</scope>
    <source>
        <strain evidence="2">686</strain>
    </source>
</reference>
<dbReference type="AlphaFoldDB" id="A0A7D7R889"/>
<evidence type="ECO:0000313" key="2">
    <source>
        <dbReference type="Proteomes" id="UP000515663"/>
    </source>
</evidence>
<evidence type="ECO:0000313" key="1">
    <source>
        <dbReference type="EMBL" id="QMT00030.1"/>
    </source>
</evidence>
<protein>
    <submittedName>
        <fullName evidence="1">Uncharacterized protein</fullName>
    </submittedName>
</protein>
<dbReference type="Gene3D" id="3.30.559.30">
    <property type="entry name" value="Nonribosomal peptide synthetase, condensation domain"/>
    <property type="match status" value="1"/>
</dbReference>